<feature type="non-terminal residue" evidence="1">
    <location>
        <position position="1"/>
    </location>
</feature>
<dbReference type="Proteomes" id="UP000054538">
    <property type="component" value="Unassembled WGS sequence"/>
</dbReference>
<dbReference type="HOGENOM" id="CLU_099691_3_0_1"/>
<keyword evidence="2" id="KW-1185">Reference proteome</keyword>
<sequence>LPAWQIILCDSHMTASLMPHHVSNQWNSTFDMLEYSMKHREAVDKVTQCRDLV</sequence>
<dbReference type="InParanoid" id="A0A0D0DCX9"/>
<protein>
    <submittedName>
        <fullName evidence="1">Uncharacterized protein</fullName>
    </submittedName>
</protein>
<reference evidence="1 2" key="1">
    <citation type="submission" date="2014-04" db="EMBL/GenBank/DDBJ databases">
        <authorList>
            <consortium name="DOE Joint Genome Institute"/>
            <person name="Kuo A."/>
            <person name="Kohler A."/>
            <person name="Jargeat P."/>
            <person name="Nagy L.G."/>
            <person name="Floudas D."/>
            <person name="Copeland A."/>
            <person name="Barry K.W."/>
            <person name="Cichocki N."/>
            <person name="Veneault-Fourrey C."/>
            <person name="LaButti K."/>
            <person name="Lindquist E.A."/>
            <person name="Lipzen A."/>
            <person name="Lundell T."/>
            <person name="Morin E."/>
            <person name="Murat C."/>
            <person name="Sun H."/>
            <person name="Tunlid A."/>
            <person name="Henrissat B."/>
            <person name="Grigoriev I.V."/>
            <person name="Hibbett D.S."/>
            <person name="Martin F."/>
            <person name="Nordberg H.P."/>
            <person name="Cantor M.N."/>
            <person name="Hua S.X."/>
        </authorList>
    </citation>
    <scope>NUCLEOTIDE SEQUENCE [LARGE SCALE GENOMIC DNA]</scope>
    <source>
        <strain evidence="1 2">Ve08.2h10</strain>
    </source>
</reference>
<accession>A0A0D0DCX9</accession>
<proteinExistence type="predicted"/>
<dbReference type="EMBL" id="KN825677">
    <property type="protein sequence ID" value="KIK82106.1"/>
    <property type="molecule type" value="Genomic_DNA"/>
</dbReference>
<name>A0A0D0DCX9_9AGAM</name>
<evidence type="ECO:0000313" key="1">
    <source>
        <dbReference type="EMBL" id="KIK82106.1"/>
    </source>
</evidence>
<dbReference type="OrthoDB" id="2662702at2759"/>
<gene>
    <name evidence="1" type="ORF">PAXRUDRAFT_154517</name>
</gene>
<dbReference type="AlphaFoldDB" id="A0A0D0DCX9"/>
<evidence type="ECO:0000313" key="2">
    <source>
        <dbReference type="Proteomes" id="UP000054538"/>
    </source>
</evidence>
<reference evidence="2" key="2">
    <citation type="submission" date="2015-01" db="EMBL/GenBank/DDBJ databases">
        <title>Evolutionary Origins and Diversification of the Mycorrhizal Mutualists.</title>
        <authorList>
            <consortium name="DOE Joint Genome Institute"/>
            <consortium name="Mycorrhizal Genomics Consortium"/>
            <person name="Kohler A."/>
            <person name="Kuo A."/>
            <person name="Nagy L.G."/>
            <person name="Floudas D."/>
            <person name="Copeland A."/>
            <person name="Barry K.W."/>
            <person name="Cichocki N."/>
            <person name="Veneault-Fourrey C."/>
            <person name="LaButti K."/>
            <person name="Lindquist E.A."/>
            <person name="Lipzen A."/>
            <person name="Lundell T."/>
            <person name="Morin E."/>
            <person name="Murat C."/>
            <person name="Riley R."/>
            <person name="Ohm R."/>
            <person name="Sun H."/>
            <person name="Tunlid A."/>
            <person name="Henrissat B."/>
            <person name="Grigoriev I.V."/>
            <person name="Hibbett D.S."/>
            <person name="Martin F."/>
        </authorList>
    </citation>
    <scope>NUCLEOTIDE SEQUENCE [LARGE SCALE GENOMIC DNA]</scope>
    <source>
        <strain evidence="2">Ve08.2h10</strain>
    </source>
</reference>
<organism evidence="1 2">
    <name type="scientific">Paxillus rubicundulus Ve08.2h10</name>
    <dbReference type="NCBI Taxonomy" id="930991"/>
    <lineage>
        <taxon>Eukaryota</taxon>
        <taxon>Fungi</taxon>
        <taxon>Dikarya</taxon>
        <taxon>Basidiomycota</taxon>
        <taxon>Agaricomycotina</taxon>
        <taxon>Agaricomycetes</taxon>
        <taxon>Agaricomycetidae</taxon>
        <taxon>Boletales</taxon>
        <taxon>Paxilineae</taxon>
        <taxon>Paxillaceae</taxon>
        <taxon>Paxillus</taxon>
    </lineage>
</organism>